<sequence length="119" mass="13329">MQYFYKFSNHFDECWSIRDVSCSDQCHRRVWTTMGVRNSVVVPASMEARKGQPAKVVAGVRLPGFNSHSLSSKEAYLNAAAAIGQTPEEVDLFIKRLDKVLTDFKRGDRSRSGTGEPTT</sequence>
<dbReference type="AlphaFoldDB" id="A0A5K3G0G5"/>
<name>A0A5K3G0G5_MESCO</name>
<accession>A0A5K3G0G5</accession>
<protein>
    <submittedName>
        <fullName evidence="1">O-phosphoseryl-tRNA(Sec) selenium transferase</fullName>
    </submittedName>
</protein>
<proteinExistence type="predicted"/>
<dbReference type="Gene3D" id="3.90.1150.10">
    <property type="entry name" value="Aspartate Aminotransferase, domain 1"/>
    <property type="match status" value="1"/>
</dbReference>
<reference evidence="1" key="1">
    <citation type="submission" date="2019-11" db="UniProtKB">
        <authorList>
            <consortium name="WormBaseParasite"/>
        </authorList>
    </citation>
    <scope>IDENTIFICATION</scope>
</reference>
<organism evidence="1">
    <name type="scientific">Mesocestoides corti</name>
    <name type="common">Flatworm</name>
    <dbReference type="NCBI Taxonomy" id="53468"/>
    <lineage>
        <taxon>Eukaryota</taxon>
        <taxon>Metazoa</taxon>
        <taxon>Spiralia</taxon>
        <taxon>Lophotrochozoa</taxon>
        <taxon>Platyhelminthes</taxon>
        <taxon>Cestoda</taxon>
        <taxon>Eucestoda</taxon>
        <taxon>Cyclophyllidea</taxon>
        <taxon>Mesocestoididae</taxon>
        <taxon>Mesocestoides</taxon>
    </lineage>
</organism>
<dbReference type="InterPro" id="IPR015422">
    <property type="entry name" value="PyrdxlP-dep_Trfase_small"/>
</dbReference>
<evidence type="ECO:0000313" key="1">
    <source>
        <dbReference type="WBParaSite" id="MCU_013544-RA"/>
    </source>
</evidence>
<dbReference type="WBParaSite" id="MCU_013544-RA">
    <property type="protein sequence ID" value="MCU_013544-RA"/>
    <property type="gene ID" value="MCU_013544"/>
</dbReference>